<proteinExistence type="predicted"/>
<dbReference type="Pfam" id="PF13920">
    <property type="entry name" value="zf-C3HC4_3"/>
    <property type="match status" value="1"/>
</dbReference>
<dbReference type="GO" id="GO:0070936">
    <property type="term" value="P:protein K48-linked ubiquitination"/>
    <property type="evidence" value="ECO:0007669"/>
    <property type="project" value="TreeGrafter"/>
</dbReference>
<keyword evidence="2" id="KW-0862">Zinc</keyword>
<dbReference type="GO" id="GO:0005737">
    <property type="term" value="C:cytoplasm"/>
    <property type="evidence" value="ECO:0007669"/>
    <property type="project" value="TreeGrafter"/>
</dbReference>
<keyword evidence="1 3" id="KW-0863">Zinc-finger</keyword>
<dbReference type="InterPro" id="IPR013083">
    <property type="entry name" value="Znf_RING/FYVE/PHD"/>
</dbReference>
<keyword evidence="7" id="KW-1185">Reference proteome</keyword>
<evidence type="ECO:0000256" key="2">
    <source>
        <dbReference type="ARBA" id="ARBA00022833"/>
    </source>
</evidence>
<reference evidence="6" key="2">
    <citation type="submission" date="2021-09" db="EMBL/GenBank/DDBJ databases">
        <authorList>
            <person name="Jia N."/>
            <person name="Wang J."/>
            <person name="Shi W."/>
            <person name="Du L."/>
            <person name="Sun Y."/>
            <person name="Zhan W."/>
            <person name="Jiang J."/>
            <person name="Wang Q."/>
            <person name="Zhang B."/>
            <person name="Ji P."/>
            <person name="Sakyi L.B."/>
            <person name="Cui X."/>
            <person name="Yuan T."/>
            <person name="Jiang B."/>
            <person name="Yang W."/>
            <person name="Lam T.T.-Y."/>
            <person name="Chang Q."/>
            <person name="Ding S."/>
            <person name="Wang X."/>
            <person name="Zhu J."/>
            <person name="Ruan X."/>
            <person name="Zhao L."/>
            <person name="Wei J."/>
            <person name="Que T."/>
            <person name="Du C."/>
            <person name="Cheng J."/>
            <person name="Dai P."/>
            <person name="Han X."/>
            <person name="Huang E."/>
            <person name="Gao Y."/>
            <person name="Liu J."/>
            <person name="Shao H."/>
            <person name="Ye R."/>
            <person name="Li L."/>
            <person name="Wei W."/>
            <person name="Wang X."/>
            <person name="Wang C."/>
            <person name="Huo Q."/>
            <person name="Li W."/>
            <person name="Guo W."/>
            <person name="Chen H."/>
            <person name="Chen S."/>
            <person name="Zhou L."/>
            <person name="Zhou L."/>
            <person name="Ni X."/>
            <person name="Tian J."/>
            <person name="Zhou Y."/>
            <person name="Sheng Y."/>
            <person name="Liu T."/>
            <person name="Pan Y."/>
            <person name="Xia L."/>
            <person name="Li J."/>
            <person name="Zhao F."/>
            <person name="Cao W."/>
        </authorList>
    </citation>
    <scope>NUCLEOTIDE SEQUENCE</scope>
    <source>
        <strain evidence="6">Rmic-2018</strain>
        <tissue evidence="6">Larvae</tissue>
    </source>
</reference>
<dbReference type="Gene3D" id="3.30.40.10">
    <property type="entry name" value="Zinc/RING finger domain, C3HC4 (zinc finger)"/>
    <property type="match status" value="1"/>
</dbReference>
<dbReference type="InterPro" id="IPR011011">
    <property type="entry name" value="Znf_FYVE_PHD"/>
</dbReference>
<evidence type="ECO:0000259" key="5">
    <source>
        <dbReference type="PROSITE" id="PS50089"/>
    </source>
</evidence>
<dbReference type="GO" id="GO:1902042">
    <property type="term" value="P:negative regulation of extrinsic apoptotic signaling pathway via death domain receptors"/>
    <property type="evidence" value="ECO:0007669"/>
    <property type="project" value="TreeGrafter"/>
</dbReference>
<dbReference type="VEuPathDB" id="VectorBase:LOC119182931"/>
<evidence type="ECO:0000256" key="1">
    <source>
        <dbReference type="ARBA" id="ARBA00022771"/>
    </source>
</evidence>
<comment type="caution">
    <text evidence="6">The sequence shown here is derived from an EMBL/GenBank/DDBJ whole genome shotgun (WGS) entry which is preliminary data.</text>
</comment>
<reference evidence="6" key="1">
    <citation type="journal article" date="2020" name="Cell">
        <title>Large-Scale Comparative Analyses of Tick Genomes Elucidate Their Genetic Diversity and Vector Capacities.</title>
        <authorList>
            <consortium name="Tick Genome and Microbiome Consortium (TIGMIC)"/>
            <person name="Jia N."/>
            <person name="Wang J."/>
            <person name="Shi W."/>
            <person name="Du L."/>
            <person name="Sun Y."/>
            <person name="Zhan W."/>
            <person name="Jiang J.F."/>
            <person name="Wang Q."/>
            <person name="Zhang B."/>
            <person name="Ji P."/>
            <person name="Bell-Sakyi L."/>
            <person name="Cui X.M."/>
            <person name="Yuan T.T."/>
            <person name="Jiang B.G."/>
            <person name="Yang W.F."/>
            <person name="Lam T.T."/>
            <person name="Chang Q.C."/>
            <person name="Ding S.J."/>
            <person name="Wang X.J."/>
            <person name="Zhu J.G."/>
            <person name="Ruan X.D."/>
            <person name="Zhao L."/>
            <person name="Wei J.T."/>
            <person name="Ye R.Z."/>
            <person name="Que T.C."/>
            <person name="Du C.H."/>
            <person name="Zhou Y.H."/>
            <person name="Cheng J.X."/>
            <person name="Dai P.F."/>
            <person name="Guo W.B."/>
            <person name="Han X.H."/>
            <person name="Huang E.J."/>
            <person name="Li L.F."/>
            <person name="Wei W."/>
            <person name="Gao Y.C."/>
            <person name="Liu J.Z."/>
            <person name="Shao H.Z."/>
            <person name="Wang X."/>
            <person name="Wang C.C."/>
            <person name="Yang T.C."/>
            <person name="Huo Q.B."/>
            <person name="Li W."/>
            <person name="Chen H.Y."/>
            <person name="Chen S.E."/>
            <person name="Zhou L.G."/>
            <person name="Ni X.B."/>
            <person name="Tian J.H."/>
            <person name="Sheng Y."/>
            <person name="Liu T."/>
            <person name="Pan Y.S."/>
            <person name="Xia L.Y."/>
            <person name="Li J."/>
            <person name="Zhao F."/>
            <person name="Cao W.C."/>
        </authorList>
    </citation>
    <scope>NUCLEOTIDE SEQUENCE</scope>
    <source>
        <strain evidence="6">Rmic-2018</strain>
    </source>
</reference>
<gene>
    <name evidence="6" type="ORF">HPB51_009267</name>
</gene>
<organism evidence="6 7">
    <name type="scientific">Rhipicephalus microplus</name>
    <name type="common">Cattle tick</name>
    <name type="synonym">Boophilus microplus</name>
    <dbReference type="NCBI Taxonomy" id="6941"/>
    <lineage>
        <taxon>Eukaryota</taxon>
        <taxon>Metazoa</taxon>
        <taxon>Ecdysozoa</taxon>
        <taxon>Arthropoda</taxon>
        <taxon>Chelicerata</taxon>
        <taxon>Arachnida</taxon>
        <taxon>Acari</taxon>
        <taxon>Parasitiformes</taxon>
        <taxon>Ixodida</taxon>
        <taxon>Ixodoidea</taxon>
        <taxon>Ixodidae</taxon>
        <taxon>Rhipicephalinae</taxon>
        <taxon>Rhipicephalus</taxon>
        <taxon>Boophilus</taxon>
    </lineage>
</organism>
<dbReference type="SUPFAM" id="SSF57903">
    <property type="entry name" value="FYVE/PHD zinc finger"/>
    <property type="match status" value="1"/>
</dbReference>
<keyword evidence="1 3" id="KW-0479">Metal-binding</keyword>
<dbReference type="Proteomes" id="UP000821866">
    <property type="component" value="Chromosome 1"/>
</dbReference>
<dbReference type="GO" id="GO:0005886">
    <property type="term" value="C:plasma membrane"/>
    <property type="evidence" value="ECO:0007669"/>
    <property type="project" value="TreeGrafter"/>
</dbReference>
<dbReference type="GO" id="GO:0061630">
    <property type="term" value="F:ubiquitin protein ligase activity"/>
    <property type="evidence" value="ECO:0007669"/>
    <property type="project" value="TreeGrafter"/>
</dbReference>
<name>A0A9J6F034_RHIMP</name>
<evidence type="ECO:0000256" key="4">
    <source>
        <dbReference type="SAM" id="MobiDB-lite"/>
    </source>
</evidence>
<feature type="compositionally biased region" description="Polar residues" evidence="4">
    <location>
        <begin position="307"/>
        <end position="317"/>
    </location>
</feature>
<evidence type="ECO:0000313" key="7">
    <source>
        <dbReference type="Proteomes" id="UP000821866"/>
    </source>
</evidence>
<dbReference type="InterPro" id="IPR055111">
    <property type="entry name" value="RNF34_RFFL_HeH"/>
</dbReference>
<dbReference type="Gene3D" id="1.10.720.140">
    <property type="match status" value="1"/>
</dbReference>
<sequence>MFHVGIATGGASAELCARASFARRRLPVSSAKWSSSSGGAEEARPAADQIILLPARLISPAPPGGERCVVCGCRCVGTSHPRLLHCARAACVAYCALRWCPFETEEPTKTHTATAFQYIDLMFASVLCHIAMAETLTVYHSDQRKESSVQVRVATVLRYSSQAMGAPAFMKEFREFMNFNSDGGLFGGSTQSRLGSCDSCLTKFGLLKRRHACDQCGTDFCAACVRGRRCPRCRALAGGRPALLALRPRDLRALLRARGLAPPLGAREKVELVDLLLLESTPRPGSRVGQPEWPGRSAWTEHVESHGIQNDLSSETLQSERKGKESEWKYQYSQGLQPMLHHPNGEPIPEPAESSSSDSRNDAGMSPQSSVPRYEMALEHFESVDELGQLTVMQMKLMLTRNFVDYRGCCEKAELLEKLSWLWQQKRKHQGDALCEEDMCKICMEGCVDCVILDCGHMCTCTGCGKQLSECPICRQFVVRVVHVFRA</sequence>
<dbReference type="FunFam" id="3.30.40.10:FF:000110">
    <property type="entry name" value="E3 ubiquitin-protein ligase RNF34 isoform X1"/>
    <property type="match status" value="1"/>
</dbReference>
<feature type="domain" description="RING-type" evidence="5">
    <location>
        <begin position="440"/>
        <end position="475"/>
    </location>
</feature>
<dbReference type="AlphaFoldDB" id="A0A9J6F034"/>
<feature type="region of interest" description="Disordered" evidence="4">
    <location>
        <begin position="300"/>
        <end position="370"/>
    </location>
</feature>
<dbReference type="Pfam" id="PF22968">
    <property type="entry name" value="RNF34L-like_3rd"/>
    <property type="match status" value="1"/>
</dbReference>
<dbReference type="InterPro" id="IPR051728">
    <property type="entry name" value="RING-FYVE_E3_ubiquitin-ligase"/>
</dbReference>
<dbReference type="CDD" id="cd16500">
    <property type="entry name" value="RING-HC_CARP"/>
    <property type="match status" value="1"/>
</dbReference>
<evidence type="ECO:0000313" key="6">
    <source>
        <dbReference type="EMBL" id="KAH8040011.1"/>
    </source>
</evidence>
<feature type="compositionally biased region" description="Basic and acidic residues" evidence="4">
    <location>
        <begin position="318"/>
        <end position="328"/>
    </location>
</feature>
<dbReference type="PANTHER" id="PTHR14879">
    <property type="entry name" value="CASPASE REGULATOR, RING FINGER DOMAIN-CONTAINING"/>
    <property type="match status" value="1"/>
</dbReference>
<evidence type="ECO:0000256" key="3">
    <source>
        <dbReference type="PROSITE-ProRule" id="PRU00175"/>
    </source>
</evidence>
<dbReference type="GO" id="GO:0043161">
    <property type="term" value="P:proteasome-mediated ubiquitin-dependent protein catabolic process"/>
    <property type="evidence" value="ECO:0007669"/>
    <property type="project" value="TreeGrafter"/>
</dbReference>
<protein>
    <recommendedName>
        <fullName evidence="5">RING-type domain-containing protein</fullName>
    </recommendedName>
</protein>
<dbReference type="PROSITE" id="PS50089">
    <property type="entry name" value="ZF_RING_2"/>
    <property type="match status" value="1"/>
</dbReference>
<dbReference type="PANTHER" id="PTHR14879:SF15">
    <property type="entry name" value="E3 UBIQUITIN-PROTEIN LIGASE RIFIFYLIN-LIKE PROTEIN"/>
    <property type="match status" value="1"/>
</dbReference>
<dbReference type="EMBL" id="JABSTU010000001">
    <property type="protein sequence ID" value="KAH8040011.1"/>
    <property type="molecule type" value="Genomic_DNA"/>
</dbReference>
<dbReference type="GO" id="GO:0008270">
    <property type="term" value="F:zinc ion binding"/>
    <property type="evidence" value="ECO:0007669"/>
    <property type="project" value="UniProtKB-KW"/>
</dbReference>
<accession>A0A9J6F034</accession>
<dbReference type="InterPro" id="IPR001841">
    <property type="entry name" value="Znf_RING"/>
</dbReference>